<feature type="domain" description="Target of Nesh-SH3/FNDC1 C-terminal" evidence="1">
    <location>
        <begin position="1"/>
        <end position="72"/>
    </location>
</feature>
<proteinExistence type="predicted"/>
<protein>
    <recommendedName>
        <fullName evidence="1">Target of Nesh-SH3/FNDC1 C-terminal domain-containing protein</fullName>
    </recommendedName>
</protein>
<evidence type="ECO:0000313" key="3">
    <source>
        <dbReference type="Proteomes" id="UP000005408"/>
    </source>
</evidence>
<name>A0A8W8JA53_MAGGI</name>
<organism evidence="2 3">
    <name type="scientific">Magallana gigas</name>
    <name type="common">Pacific oyster</name>
    <name type="synonym">Crassostrea gigas</name>
    <dbReference type="NCBI Taxonomy" id="29159"/>
    <lineage>
        <taxon>Eukaryota</taxon>
        <taxon>Metazoa</taxon>
        <taxon>Spiralia</taxon>
        <taxon>Lophotrochozoa</taxon>
        <taxon>Mollusca</taxon>
        <taxon>Bivalvia</taxon>
        <taxon>Autobranchia</taxon>
        <taxon>Pteriomorphia</taxon>
        <taxon>Ostreida</taxon>
        <taxon>Ostreoidea</taxon>
        <taxon>Ostreidae</taxon>
        <taxon>Magallana</taxon>
    </lineage>
</organism>
<keyword evidence="3" id="KW-1185">Reference proteome</keyword>
<dbReference type="AlphaFoldDB" id="A0A8W8JA53"/>
<reference evidence="2" key="1">
    <citation type="submission" date="2022-08" db="UniProtKB">
        <authorList>
            <consortium name="EnsemblMetazoa"/>
        </authorList>
    </citation>
    <scope>IDENTIFICATION</scope>
    <source>
        <strain evidence="2">05x7-T-G4-1.051#20</strain>
    </source>
</reference>
<dbReference type="EnsemblMetazoa" id="G18061.1">
    <property type="protein sequence ID" value="G18061.1:cds"/>
    <property type="gene ID" value="G18061"/>
</dbReference>
<dbReference type="Pfam" id="PF21731">
    <property type="entry name" value="TARSH_C"/>
    <property type="match status" value="1"/>
</dbReference>
<accession>A0A8W8JA53</accession>
<evidence type="ECO:0000313" key="2">
    <source>
        <dbReference type="EnsemblMetazoa" id="G18061.1:cds"/>
    </source>
</evidence>
<sequence length="78" mass="8425">MNIGDKSGSGQDHCELVGGSEANAIVARRYTTSLTLKGYYRSYMAGEFSFGWIGYYNGILLNSYIECGVSIPGTNTVV</sequence>
<dbReference type="Proteomes" id="UP000005408">
    <property type="component" value="Unassembled WGS sequence"/>
</dbReference>
<dbReference type="InterPro" id="IPR049109">
    <property type="entry name" value="TARSH/FNDC1_C"/>
</dbReference>
<evidence type="ECO:0000259" key="1">
    <source>
        <dbReference type="Pfam" id="PF21731"/>
    </source>
</evidence>